<gene>
    <name evidence="7" type="ORF">Pfra01_002516100</name>
</gene>
<accession>A0A9W7D5E6</accession>
<proteinExistence type="predicted"/>
<dbReference type="InterPro" id="IPR001708">
    <property type="entry name" value="YidC/ALB3/OXA1/COX18"/>
</dbReference>
<evidence type="ECO:0000256" key="6">
    <source>
        <dbReference type="SAM" id="Phobius"/>
    </source>
</evidence>
<feature type="transmembrane region" description="Helical" evidence="6">
    <location>
        <begin position="9"/>
        <end position="29"/>
    </location>
</feature>
<evidence type="ECO:0000256" key="4">
    <source>
        <dbReference type="ARBA" id="ARBA00023136"/>
    </source>
</evidence>
<dbReference type="PANTHER" id="PTHR12428:SF65">
    <property type="entry name" value="CYTOCHROME C OXIDASE ASSEMBLY PROTEIN COX18, MITOCHONDRIAL"/>
    <property type="match status" value="1"/>
</dbReference>
<evidence type="ECO:0000256" key="3">
    <source>
        <dbReference type="ARBA" id="ARBA00022989"/>
    </source>
</evidence>
<dbReference type="AlphaFoldDB" id="A0A9W7D5E6"/>
<dbReference type="PANTHER" id="PTHR12428">
    <property type="entry name" value="OXA1"/>
    <property type="match status" value="1"/>
</dbReference>
<evidence type="ECO:0000256" key="5">
    <source>
        <dbReference type="SAM" id="MobiDB-lite"/>
    </source>
</evidence>
<dbReference type="GO" id="GO:0032979">
    <property type="term" value="P:protein insertion into mitochondrial inner membrane from matrix"/>
    <property type="evidence" value="ECO:0007669"/>
    <property type="project" value="TreeGrafter"/>
</dbReference>
<evidence type="ECO:0000256" key="2">
    <source>
        <dbReference type="ARBA" id="ARBA00022692"/>
    </source>
</evidence>
<evidence type="ECO:0000256" key="1">
    <source>
        <dbReference type="ARBA" id="ARBA00004141"/>
    </source>
</evidence>
<sequence>MKKYNTRPVLTVLGTVAYIPVFIIMAYSARDMVRSGNFAGFESGGLLFWKNLVETDSTYILPVVSVASTYANLEASIRTKSGLWTQFLQYGQYGTILAIPLLANLPQGVFFYWMGASWSSLAQTIAMNNNNFRQRIGLQPRITETVSPGAAAAEMLGKSSSDSSGEATAVEAANKAKQ</sequence>
<dbReference type="Proteomes" id="UP001165121">
    <property type="component" value="Unassembled WGS sequence"/>
</dbReference>
<comment type="caution">
    <text evidence="7">The sequence shown here is derived from an EMBL/GenBank/DDBJ whole genome shotgun (WGS) entry which is preliminary data.</text>
</comment>
<keyword evidence="2 6" id="KW-0812">Transmembrane</keyword>
<protein>
    <submittedName>
        <fullName evidence="7">Unnamed protein product</fullName>
    </submittedName>
</protein>
<reference evidence="7" key="1">
    <citation type="submission" date="2023-04" db="EMBL/GenBank/DDBJ databases">
        <title>Phytophthora fragariaefolia NBRC 109709.</title>
        <authorList>
            <person name="Ichikawa N."/>
            <person name="Sato H."/>
            <person name="Tonouchi N."/>
        </authorList>
    </citation>
    <scope>NUCLEOTIDE SEQUENCE</scope>
    <source>
        <strain evidence="7">NBRC 109709</strain>
    </source>
</reference>
<dbReference type="EMBL" id="BSXT01004673">
    <property type="protein sequence ID" value="GMF58527.1"/>
    <property type="molecule type" value="Genomic_DNA"/>
</dbReference>
<evidence type="ECO:0000313" key="8">
    <source>
        <dbReference type="Proteomes" id="UP001165121"/>
    </source>
</evidence>
<feature type="transmembrane region" description="Helical" evidence="6">
    <location>
        <begin position="90"/>
        <end position="113"/>
    </location>
</feature>
<comment type="subcellular location">
    <subcellularLocation>
        <location evidence="1">Membrane</location>
        <topology evidence="1">Multi-pass membrane protein</topology>
    </subcellularLocation>
</comment>
<keyword evidence="4 6" id="KW-0472">Membrane</keyword>
<evidence type="ECO:0000313" key="7">
    <source>
        <dbReference type="EMBL" id="GMF58527.1"/>
    </source>
</evidence>
<dbReference type="OrthoDB" id="2148490at2759"/>
<keyword evidence="3 6" id="KW-1133">Transmembrane helix</keyword>
<dbReference type="GO" id="GO:0005743">
    <property type="term" value="C:mitochondrial inner membrane"/>
    <property type="evidence" value="ECO:0007669"/>
    <property type="project" value="TreeGrafter"/>
</dbReference>
<keyword evidence="8" id="KW-1185">Reference proteome</keyword>
<dbReference type="GO" id="GO:0032977">
    <property type="term" value="F:membrane insertase activity"/>
    <property type="evidence" value="ECO:0007669"/>
    <property type="project" value="InterPro"/>
</dbReference>
<organism evidence="7 8">
    <name type="scientific">Phytophthora fragariaefolia</name>
    <dbReference type="NCBI Taxonomy" id="1490495"/>
    <lineage>
        <taxon>Eukaryota</taxon>
        <taxon>Sar</taxon>
        <taxon>Stramenopiles</taxon>
        <taxon>Oomycota</taxon>
        <taxon>Peronosporomycetes</taxon>
        <taxon>Peronosporales</taxon>
        <taxon>Peronosporaceae</taxon>
        <taxon>Phytophthora</taxon>
    </lineage>
</organism>
<name>A0A9W7D5E6_9STRA</name>
<feature type="region of interest" description="Disordered" evidence="5">
    <location>
        <begin position="153"/>
        <end position="178"/>
    </location>
</feature>